<protein>
    <recommendedName>
        <fullName evidence="3">DUF659 domain-containing protein</fullName>
    </recommendedName>
</protein>
<dbReference type="EMBL" id="JABBWG010000021">
    <property type="protein sequence ID" value="KAG1814443.1"/>
    <property type="molecule type" value="Genomic_DNA"/>
</dbReference>
<accession>A0A9P7JCL7</accession>
<gene>
    <name evidence="1" type="ORF">BJ212DRAFT_1300720</name>
</gene>
<proteinExistence type="predicted"/>
<keyword evidence="2" id="KW-1185">Reference proteome</keyword>
<sequence length="279" mass="31247">MSDEKHPGGRPPARIITDNFMELEPSLHLTNPKECPDAPSSIRNKAHKVLMQKGAAVGQTEAPFFCDTPALDVAETNSNGNSQSDVGTSTVIKKWKAGAGTLENYVHHTLTPVQQETANIKLFQWEDKICRSLYGSVVAEVGQYPTVLSSTDKYLETMKKVLKNMEIENGKNLIALTTDDPTIMQSFCRKFKSEYYWVITLACFLHGLNTIIRKIASYPTMKNWLQNAQKKTNNLSPVAPEVIKTVLSDMEYWPHLGQFIKTCKPIVDVIGNLELWDAT</sequence>
<dbReference type="GeneID" id="64627044"/>
<reference evidence="1" key="1">
    <citation type="journal article" date="2020" name="New Phytol.">
        <title>Comparative genomics reveals dynamic genome evolution in host specialist ectomycorrhizal fungi.</title>
        <authorList>
            <person name="Lofgren L.A."/>
            <person name="Nguyen N.H."/>
            <person name="Vilgalys R."/>
            <person name="Ruytinx J."/>
            <person name="Liao H.L."/>
            <person name="Branco S."/>
            <person name="Kuo A."/>
            <person name="LaButti K."/>
            <person name="Lipzen A."/>
            <person name="Andreopoulos W."/>
            <person name="Pangilinan J."/>
            <person name="Riley R."/>
            <person name="Hundley H."/>
            <person name="Na H."/>
            <person name="Barry K."/>
            <person name="Grigoriev I.V."/>
            <person name="Stajich J.E."/>
            <person name="Kennedy P.G."/>
        </authorList>
    </citation>
    <scope>NUCLEOTIDE SEQUENCE</scope>
    <source>
        <strain evidence="1">MN1</strain>
    </source>
</reference>
<evidence type="ECO:0008006" key="3">
    <source>
        <dbReference type="Google" id="ProtNLM"/>
    </source>
</evidence>
<dbReference type="RefSeq" id="XP_041191904.1">
    <property type="nucleotide sequence ID" value="XM_041333027.1"/>
</dbReference>
<dbReference type="OrthoDB" id="2636571at2759"/>
<organism evidence="1 2">
    <name type="scientific">Suillus subaureus</name>
    <dbReference type="NCBI Taxonomy" id="48587"/>
    <lineage>
        <taxon>Eukaryota</taxon>
        <taxon>Fungi</taxon>
        <taxon>Dikarya</taxon>
        <taxon>Basidiomycota</taxon>
        <taxon>Agaricomycotina</taxon>
        <taxon>Agaricomycetes</taxon>
        <taxon>Agaricomycetidae</taxon>
        <taxon>Boletales</taxon>
        <taxon>Suillineae</taxon>
        <taxon>Suillaceae</taxon>
        <taxon>Suillus</taxon>
    </lineage>
</organism>
<dbReference type="Proteomes" id="UP000807769">
    <property type="component" value="Unassembled WGS sequence"/>
</dbReference>
<name>A0A9P7JCL7_9AGAM</name>
<evidence type="ECO:0000313" key="2">
    <source>
        <dbReference type="Proteomes" id="UP000807769"/>
    </source>
</evidence>
<evidence type="ECO:0000313" key="1">
    <source>
        <dbReference type="EMBL" id="KAG1814443.1"/>
    </source>
</evidence>
<dbReference type="AlphaFoldDB" id="A0A9P7JCL7"/>
<comment type="caution">
    <text evidence="1">The sequence shown here is derived from an EMBL/GenBank/DDBJ whole genome shotgun (WGS) entry which is preliminary data.</text>
</comment>